<dbReference type="InterPro" id="IPR015915">
    <property type="entry name" value="Kelch-typ_b-propeller"/>
</dbReference>
<accession>D8T597</accession>
<dbReference type="Gene3D" id="2.120.10.80">
    <property type="entry name" value="Kelch-type beta propeller"/>
    <property type="match status" value="1"/>
</dbReference>
<dbReference type="KEGG" id="smo:SELMODRAFT_429169"/>
<protein>
    <submittedName>
        <fullName evidence="1">Uncharacterized protein</fullName>
    </submittedName>
</protein>
<dbReference type="Proteomes" id="UP000001514">
    <property type="component" value="Unassembled WGS sequence"/>
</dbReference>
<name>D8T597_SELML</name>
<dbReference type="PANTHER" id="PTHR23244">
    <property type="entry name" value="KELCH REPEAT DOMAIN"/>
    <property type="match status" value="1"/>
</dbReference>
<dbReference type="InParanoid" id="D8T597"/>
<organism evidence="2">
    <name type="scientific">Selaginella moellendorffii</name>
    <name type="common">Spikemoss</name>
    <dbReference type="NCBI Taxonomy" id="88036"/>
    <lineage>
        <taxon>Eukaryota</taxon>
        <taxon>Viridiplantae</taxon>
        <taxon>Streptophyta</taxon>
        <taxon>Embryophyta</taxon>
        <taxon>Tracheophyta</taxon>
        <taxon>Lycopodiopsida</taxon>
        <taxon>Selaginellales</taxon>
        <taxon>Selaginellaceae</taxon>
        <taxon>Selaginella</taxon>
    </lineage>
</organism>
<proteinExistence type="predicted"/>
<dbReference type="PANTHER" id="PTHR23244:SF471">
    <property type="entry name" value="GUANINE NUCLEOTIDE-BINDING PROTEIN SUBUNIT BETA 1-RELATED"/>
    <property type="match status" value="1"/>
</dbReference>
<evidence type="ECO:0000313" key="2">
    <source>
        <dbReference type="Proteomes" id="UP000001514"/>
    </source>
</evidence>
<dbReference type="Pfam" id="PF24681">
    <property type="entry name" value="Kelch_KLHDC2_KLHL20_DRC7"/>
    <property type="match status" value="1"/>
</dbReference>
<dbReference type="Gramene" id="EFJ08186">
    <property type="protein sequence ID" value="EFJ08186"/>
    <property type="gene ID" value="SELMODRAFT_429169"/>
</dbReference>
<dbReference type="AlphaFoldDB" id="D8T597"/>
<dbReference type="STRING" id="88036.D8T597"/>
<keyword evidence="2" id="KW-1185">Reference proteome</keyword>
<gene>
    <name evidence="1" type="ORF">SELMODRAFT_429169</name>
</gene>
<sequence>MICNRSIDWEGMLCLSMLCRLICRWKGFVSVCRVHRIIKFVKKRDTLMEKVLNREYHLQRQSLARDRKTSYQKPQPTFVPYPTPLTPEELLGTALDNDPKRLKVPAYYNEVVFVSPFAKLCWMISENRLDAFQTYAGKKIASIRLCRGIRQIDVLCSEMRRGMGVKGEEAMVDGAHDRDNISDNEGIHLPTPGGNPTFLVMFLLREKDIARLSSVTTCSCLGDVGNPAIPQRSNTFVWKKISTTGVSLIPRDSHTCSCYKNCFVVMGGEDGGNAYLNDVYILDTETMAWREVKTTGAELMLRARHTTISHGKYQLVFGQLRIPLVPGLLHVSPLQEIPWTQSEAYDSSMGDVTKSLKLWMTCISSTQMLRGKDPSEPKLSMCKELKRRWQEYRATPFVLDKQRDADKSLVSSHREFQAHVQLLGEKMFEARVSDIFNYRYILEASIDGKLFCGLLFSYKPGFAQAVQSYMARFVSFDSQLLSMKHCNLQKISPMVFRRALLDLEFNKIWSISIHVHTLWDGKSNLQTCQASNLHCRPLLRYYRIKLKDKKILKGRLAKSLEDMHSFYDHGPNVENSSIIKKSCSLAFNLSHFWHKTISNTMHQELAGNYDLQSFQEGSCPGQKDAECSSLEGFPGLKGDATLLVVGIRVCNQTTYSMFAKSIIALD</sequence>
<dbReference type="eggNOG" id="KOG0379">
    <property type="taxonomic scope" value="Eukaryota"/>
</dbReference>
<reference evidence="1 2" key="1">
    <citation type="journal article" date="2011" name="Science">
        <title>The Selaginella genome identifies genetic changes associated with the evolution of vascular plants.</title>
        <authorList>
            <person name="Banks J.A."/>
            <person name="Nishiyama T."/>
            <person name="Hasebe M."/>
            <person name="Bowman J.L."/>
            <person name="Gribskov M."/>
            <person name="dePamphilis C."/>
            <person name="Albert V.A."/>
            <person name="Aono N."/>
            <person name="Aoyama T."/>
            <person name="Ambrose B.A."/>
            <person name="Ashton N.W."/>
            <person name="Axtell M.J."/>
            <person name="Barker E."/>
            <person name="Barker M.S."/>
            <person name="Bennetzen J.L."/>
            <person name="Bonawitz N.D."/>
            <person name="Chapple C."/>
            <person name="Cheng C."/>
            <person name="Correa L.G."/>
            <person name="Dacre M."/>
            <person name="DeBarry J."/>
            <person name="Dreyer I."/>
            <person name="Elias M."/>
            <person name="Engstrom E.M."/>
            <person name="Estelle M."/>
            <person name="Feng L."/>
            <person name="Finet C."/>
            <person name="Floyd S.K."/>
            <person name="Frommer W.B."/>
            <person name="Fujita T."/>
            <person name="Gramzow L."/>
            <person name="Gutensohn M."/>
            <person name="Harholt J."/>
            <person name="Hattori M."/>
            <person name="Heyl A."/>
            <person name="Hirai T."/>
            <person name="Hiwatashi Y."/>
            <person name="Ishikawa M."/>
            <person name="Iwata M."/>
            <person name="Karol K.G."/>
            <person name="Koehler B."/>
            <person name="Kolukisaoglu U."/>
            <person name="Kubo M."/>
            <person name="Kurata T."/>
            <person name="Lalonde S."/>
            <person name="Li K."/>
            <person name="Li Y."/>
            <person name="Litt A."/>
            <person name="Lyons E."/>
            <person name="Manning G."/>
            <person name="Maruyama T."/>
            <person name="Michael T.P."/>
            <person name="Mikami K."/>
            <person name="Miyazaki S."/>
            <person name="Morinaga S."/>
            <person name="Murata T."/>
            <person name="Mueller-Roeber B."/>
            <person name="Nelson D.R."/>
            <person name="Obara M."/>
            <person name="Oguri Y."/>
            <person name="Olmstead R.G."/>
            <person name="Onodera N."/>
            <person name="Petersen B.L."/>
            <person name="Pils B."/>
            <person name="Prigge M."/>
            <person name="Rensing S.A."/>
            <person name="Riano-Pachon D.M."/>
            <person name="Roberts A.W."/>
            <person name="Sato Y."/>
            <person name="Scheller H.V."/>
            <person name="Schulz B."/>
            <person name="Schulz C."/>
            <person name="Shakirov E.V."/>
            <person name="Shibagaki N."/>
            <person name="Shinohara N."/>
            <person name="Shippen D.E."/>
            <person name="Soerensen I."/>
            <person name="Sotooka R."/>
            <person name="Sugimoto N."/>
            <person name="Sugita M."/>
            <person name="Sumikawa N."/>
            <person name="Tanurdzic M."/>
            <person name="Theissen G."/>
            <person name="Ulvskov P."/>
            <person name="Wakazuki S."/>
            <person name="Weng J.K."/>
            <person name="Willats W.W."/>
            <person name="Wipf D."/>
            <person name="Wolf P.G."/>
            <person name="Yang L."/>
            <person name="Zimmer A.D."/>
            <person name="Zhu Q."/>
            <person name="Mitros T."/>
            <person name="Hellsten U."/>
            <person name="Loque D."/>
            <person name="Otillar R."/>
            <person name="Salamov A."/>
            <person name="Schmutz J."/>
            <person name="Shapiro H."/>
            <person name="Lindquist E."/>
            <person name="Lucas S."/>
            <person name="Rokhsar D."/>
            <person name="Grigoriev I.V."/>
        </authorList>
    </citation>
    <scope>NUCLEOTIDE SEQUENCE [LARGE SCALE GENOMIC DNA]</scope>
</reference>
<evidence type="ECO:0000313" key="1">
    <source>
        <dbReference type="EMBL" id="EFJ08186.1"/>
    </source>
</evidence>
<dbReference type="HOGENOM" id="CLU_030690_0_0_1"/>
<dbReference type="EMBL" id="GL377676">
    <property type="protein sequence ID" value="EFJ08186.1"/>
    <property type="molecule type" value="Genomic_DNA"/>
</dbReference>
<dbReference type="SUPFAM" id="SSF117281">
    <property type="entry name" value="Kelch motif"/>
    <property type="match status" value="1"/>
</dbReference>